<dbReference type="SMART" id="SM00450">
    <property type="entry name" value="RHOD"/>
    <property type="match status" value="1"/>
</dbReference>
<dbReference type="PROSITE" id="PS50206">
    <property type="entry name" value="RHODANESE_3"/>
    <property type="match status" value="1"/>
</dbReference>
<dbReference type="InterPro" id="IPR052367">
    <property type="entry name" value="Thiosulfate_ST/Rhodanese-like"/>
</dbReference>
<dbReference type="AlphaFoldDB" id="A0A5J4YIL7"/>
<reference evidence="3" key="1">
    <citation type="journal article" date="2019" name="Nat. Commun.">
        <title>Expansion of phycobilisome linker gene families in mesophilic red algae.</title>
        <authorList>
            <person name="Lee J."/>
            <person name="Kim D."/>
            <person name="Bhattacharya D."/>
            <person name="Yoon H.S."/>
        </authorList>
    </citation>
    <scope>NUCLEOTIDE SEQUENCE [LARGE SCALE GENOMIC DNA]</scope>
    <source>
        <strain evidence="3">CCMP 1328</strain>
    </source>
</reference>
<evidence type="ECO:0000313" key="3">
    <source>
        <dbReference type="Proteomes" id="UP000324585"/>
    </source>
</evidence>
<name>A0A5J4YIL7_PORPP</name>
<dbReference type="EMBL" id="VRMN01000016">
    <property type="protein sequence ID" value="KAA8491078.1"/>
    <property type="molecule type" value="Genomic_DNA"/>
</dbReference>
<evidence type="ECO:0000313" key="2">
    <source>
        <dbReference type="EMBL" id="KAA8491078.1"/>
    </source>
</evidence>
<gene>
    <name evidence="2" type="ORF">FVE85_4495</name>
</gene>
<dbReference type="InterPro" id="IPR001763">
    <property type="entry name" value="Rhodanese-like_dom"/>
</dbReference>
<accession>A0A5J4YIL7</accession>
<keyword evidence="3" id="KW-1185">Reference proteome</keyword>
<dbReference type="SUPFAM" id="SSF52821">
    <property type="entry name" value="Rhodanese/Cell cycle control phosphatase"/>
    <property type="match status" value="1"/>
</dbReference>
<dbReference type="Pfam" id="PF00581">
    <property type="entry name" value="Rhodanese"/>
    <property type="match status" value="1"/>
</dbReference>
<dbReference type="GO" id="GO:0016740">
    <property type="term" value="F:transferase activity"/>
    <property type="evidence" value="ECO:0007669"/>
    <property type="project" value="UniProtKB-KW"/>
</dbReference>
<dbReference type="Proteomes" id="UP000324585">
    <property type="component" value="Unassembled WGS sequence"/>
</dbReference>
<dbReference type="PANTHER" id="PTHR45431">
    <property type="entry name" value="RHODANESE-LIKE DOMAIN-CONTAINING PROTEIN 15, CHLOROPLASTIC"/>
    <property type="match status" value="1"/>
</dbReference>
<dbReference type="InterPro" id="IPR036873">
    <property type="entry name" value="Rhodanese-like_dom_sf"/>
</dbReference>
<organism evidence="2 3">
    <name type="scientific">Porphyridium purpureum</name>
    <name type="common">Red alga</name>
    <name type="synonym">Porphyridium cruentum</name>
    <dbReference type="NCBI Taxonomy" id="35688"/>
    <lineage>
        <taxon>Eukaryota</taxon>
        <taxon>Rhodophyta</taxon>
        <taxon>Bangiophyceae</taxon>
        <taxon>Porphyridiales</taxon>
        <taxon>Porphyridiaceae</taxon>
        <taxon>Porphyridium</taxon>
    </lineage>
</organism>
<protein>
    <submittedName>
        <fullName evidence="2">Thiosulfate sulfurtransferase 16, chloroplastic</fullName>
    </submittedName>
</protein>
<dbReference type="PANTHER" id="PTHR45431:SF3">
    <property type="entry name" value="RHODANESE-LIKE DOMAIN-CONTAINING PROTEIN 15, CHLOROPLASTIC"/>
    <property type="match status" value="1"/>
</dbReference>
<sequence>MFMCAASAEDVALVKPAEVAEYTGNGFKVLDVRTTGEFAQGRIKGAVLVPLMNRTEDGQMVPNGAFEQQVQEKVSTDHGWLVVCGSGMRSARACKILTQKLGFDRESLRDVAGGMQAYASAQLPVEQ</sequence>
<proteinExistence type="predicted"/>
<evidence type="ECO:0000259" key="1">
    <source>
        <dbReference type="PROSITE" id="PS50206"/>
    </source>
</evidence>
<dbReference type="OrthoDB" id="566238at2759"/>
<feature type="domain" description="Rhodanese" evidence="1">
    <location>
        <begin position="23"/>
        <end position="127"/>
    </location>
</feature>
<comment type="caution">
    <text evidence="2">The sequence shown here is derived from an EMBL/GenBank/DDBJ whole genome shotgun (WGS) entry which is preliminary data.</text>
</comment>
<dbReference type="CDD" id="cd00158">
    <property type="entry name" value="RHOD"/>
    <property type="match status" value="1"/>
</dbReference>
<keyword evidence="2" id="KW-0808">Transferase</keyword>
<dbReference type="Gene3D" id="3.40.250.10">
    <property type="entry name" value="Rhodanese-like domain"/>
    <property type="match status" value="1"/>
</dbReference>